<evidence type="ECO:0000313" key="3">
    <source>
        <dbReference type="Proteomes" id="UP000799767"/>
    </source>
</evidence>
<feature type="compositionally biased region" description="Basic and acidic residues" evidence="1">
    <location>
        <begin position="29"/>
        <end position="42"/>
    </location>
</feature>
<protein>
    <submittedName>
        <fullName evidence="2">Uncharacterized protein</fullName>
    </submittedName>
</protein>
<feature type="region of interest" description="Disordered" evidence="1">
    <location>
        <begin position="212"/>
        <end position="241"/>
    </location>
</feature>
<feature type="region of interest" description="Disordered" evidence="1">
    <location>
        <begin position="1"/>
        <end position="62"/>
    </location>
</feature>
<feature type="compositionally biased region" description="Polar residues" evidence="1">
    <location>
        <begin position="290"/>
        <end position="299"/>
    </location>
</feature>
<dbReference type="RefSeq" id="XP_033585115.1">
    <property type="nucleotide sequence ID" value="XM_033738575.1"/>
</dbReference>
<dbReference type="Gene3D" id="3.80.10.10">
    <property type="entry name" value="Ribonuclease Inhibitor"/>
    <property type="match status" value="1"/>
</dbReference>
<feature type="region of interest" description="Disordered" evidence="1">
    <location>
        <begin position="288"/>
        <end position="312"/>
    </location>
</feature>
<accession>A0A6A6PF36</accession>
<dbReference type="SUPFAM" id="SSF52047">
    <property type="entry name" value="RNI-like"/>
    <property type="match status" value="1"/>
</dbReference>
<feature type="region of interest" description="Disordered" evidence="1">
    <location>
        <begin position="350"/>
        <end position="396"/>
    </location>
</feature>
<organism evidence="2 3">
    <name type="scientific">Neohortaea acidophila</name>
    <dbReference type="NCBI Taxonomy" id="245834"/>
    <lineage>
        <taxon>Eukaryota</taxon>
        <taxon>Fungi</taxon>
        <taxon>Dikarya</taxon>
        <taxon>Ascomycota</taxon>
        <taxon>Pezizomycotina</taxon>
        <taxon>Dothideomycetes</taxon>
        <taxon>Dothideomycetidae</taxon>
        <taxon>Mycosphaerellales</taxon>
        <taxon>Teratosphaeriaceae</taxon>
        <taxon>Neohortaea</taxon>
    </lineage>
</organism>
<feature type="compositionally biased region" description="Basic and acidic residues" evidence="1">
    <location>
        <begin position="300"/>
        <end position="312"/>
    </location>
</feature>
<sequence length="647" mass="70911">MGKSNKFDYTNRPNSGAKLGHIIGTALQKEAEKGKKDAEKQAIKARKQSSSSSSAPTDAPPAPTAHVIELIAPNKDLGDEGTCALLDGLYAALSTNGDVSLALEVLDLSSNAITTASLPSLARVIELAKNELKVLSLANNKITVTTQDAAEHWASFLKAFRHCSRLRRLDLSGNQDLGSRALEILARTHVSEPHIDPIPSVSDEDAFIPQARSSMSRSRAEQNEEPEREQSDLASNISGEPMSTRCGLRSIPYISLRDIGLNDSGAMWLSYVLEDHHYPNQLLPDLVPAQSDSTPTTARAQDKGGRGLEWTHDGVLSREGVQLLEKAEARRWQTMVEDNKMAADTDHTDVDSLFGDGGGNRRKSSAGAPLTAVKEDRRTSIKSLRSTDAGEQEANEIDSARKRLKRAIIARDGAFSVELWHAALTLVNISRLLLYVTPMTGECSDSPQSFSSLPDPSMPPVPAILAAQDSAVGESGHRLCMNGHNSQACDASRLAVSTRETALTDATNTPITPMLFQKPKHRKGAFSEGNDLDSVVKKLNVLMIRNQDPMRFIRHQQAWTRQERAEGRPFRNPSSPCPLPFHIVMRIVGQLMSGREISVLTEEQRRAAVQWGLSRETFATEREWLRKDDSAQILMLLDSIHCLAYAQ</sequence>
<dbReference type="Proteomes" id="UP000799767">
    <property type="component" value="Unassembled WGS sequence"/>
</dbReference>
<name>A0A6A6PF36_9PEZI</name>
<proteinExistence type="predicted"/>
<dbReference type="GeneID" id="54479577"/>
<reference evidence="2" key="1">
    <citation type="journal article" date="2020" name="Stud. Mycol.">
        <title>101 Dothideomycetes genomes: a test case for predicting lifestyles and emergence of pathogens.</title>
        <authorList>
            <person name="Haridas S."/>
            <person name="Albert R."/>
            <person name="Binder M."/>
            <person name="Bloem J."/>
            <person name="Labutti K."/>
            <person name="Salamov A."/>
            <person name="Andreopoulos B."/>
            <person name="Baker S."/>
            <person name="Barry K."/>
            <person name="Bills G."/>
            <person name="Bluhm B."/>
            <person name="Cannon C."/>
            <person name="Castanera R."/>
            <person name="Culley D."/>
            <person name="Daum C."/>
            <person name="Ezra D."/>
            <person name="Gonzalez J."/>
            <person name="Henrissat B."/>
            <person name="Kuo A."/>
            <person name="Liang C."/>
            <person name="Lipzen A."/>
            <person name="Lutzoni F."/>
            <person name="Magnuson J."/>
            <person name="Mondo S."/>
            <person name="Nolan M."/>
            <person name="Ohm R."/>
            <person name="Pangilinan J."/>
            <person name="Park H.-J."/>
            <person name="Ramirez L."/>
            <person name="Alfaro M."/>
            <person name="Sun H."/>
            <person name="Tritt A."/>
            <person name="Yoshinaga Y."/>
            <person name="Zwiers L.-H."/>
            <person name="Turgeon B."/>
            <person name="Goodwin S."/>
            <person name="Spatafora J."/>
            <person name="Crous P."/>
            <person name="Grigoriev I."/>
        </authorList>
    </citation>
    <scope>NUCLEOTIDE SEQUENCE</scope>
    <source>
        <strain evidence="2">CBS 113389</strain>
    </source>
</reference>
<evidence type="ECO:0000256" key="1">
    <source>
        <dbReference type="SAM" id="MobiDB-lite"/>
    </source>
</evidence>
<evidence type="ECO:0000313" key="2">
    <source>
        <dbReference type="EMBL" id="KAF2478545.1"/>
    </source>
</evidence>
<keyword evidence="3" id="KW-1185">Reference proteome</keyword>
<dbReference type="EMBL" id="MU001644">
    <property type="protein sequence ID" value="KAF2478545.1"/>
    <property type="molecule type" value="Genomic_DNA"/>
</dbReference>
<dbReference type="AlphaFoldDB" id="A0A6A6PF36"/>
<dbReference type="OrthoDB" id="9876299at2759"/>
<dbReference type="InterPro" id="IPR032675">
    <property type="entry name" value="LRR_dom_sf"/>
</dbReference>
<gene>
    <name evidence="2" type="ORF">BDY17DRAFT_64246</name>
</gene>